<comment type="caution">
    <text evidence="1">The sequence shown here is derived from an EMBL/GenBank/DDBJ whole genome shotgun (WGS) entry which is preliminary data.</text>
</comment>
<name>A0A0F9JKY5_9ZZZZ</name>
<dbReference type="AlphaFoldDB" id="A0A0F9JKY5"/>
<evidence type="ECO:0000313" key="1">
    <source>
        <dbReference type="EMBL" id="KKL99632.1"/>
    </source>
</evidence>
<organism evidence="1">
    <name type="scientific">marine sediment metagenome</name>
    <dbReference type="NCBI Taxonomy" id="412755"/>
    <lineage>
        <taxon>unclassified sequences</taxon>
        <taxon>metagenomes</taxon>
        <taxon>ecological metagenomes</taxon>
    </lineage>
</organism>
<proteinExistence type="predicted"/>
<reference evidence="1" key="1">
    <citation type="journal article" date="2015" name="Nature">
        <title>Complex archaea that bridge the gap between prokaryotes and eukaryotes.</title>
        <authorList>
            <person name="Spang A."/>
            <person name="Saw J.H."/>
            <person name="Jorgensen S.L."/>
            <person name="Zaremba-Niedzwiedzka K."/>
            <person name="Martijn J."/>
            <person name="Lind A.E."/>
            <person name="van Eijk R."/>
            <person name="Schleper C."/>
            <person name="Guy L."/>
            <person name="Ettema T.J."/>
        </authorList>
    </citation>
    <scope>NUCLEOTIDE SEQUENCE</scope>
</reference>
<dbReference type="EMBL" id="LAZR01017629">
    <property type="protein sequence ID" value="KKL99632.1"/>
    <property type="molecule type" value="Genomic_DNA"/>
</dbReference>
<accession>A0A0F9JKY5</accession>
<protein>
    <submittedName>
        <fullName evidence="1">Uncharacterized protein</fullName>
    </submittedName>
</protein>
<sequence>MEHEWEELYIIRHGETVYAGIERCNNCKTLRFERYGKQPYTYTRLGWASPEEPECKEE</sequence>
<gene>
    <name evidence="1" type="ORF">LCGC14_1812480</name>
</gene>